<dbReference type="InterPro" id="IPR009057">
    <property type="entry name" value="Homeodomain-like_sf"/>
</dbReference>
<evidence type="ECO:0000259" key="4">
    <source>
        <dbReference type="PROSITE" id="PS01124"/>
    </source>
</evidence>
<dbReference type="InterPro" id="IPR020449">
    <property type="entry name" value="Tscrpt_reg_AraC-type_HTH"/>
</dbReference>
<dbReference type="Gene3D" id="1.10.10.60">
    <property type="entry name" value="Homeodomain-like"/>
    <property type="match status" value="2"/>
</dbReference>
<evidence type="ECO:0000256" key="1">
    <source>
        <dbReference type="ARBA" id="ARBA00023015"/>
    </source>
</evidence>
<accession>A0ABT0HRH7</accession>
<evidence type="ECO:0000313" key="5">
    <source>
        <dbReference type="EMBL" id="MCK8494781.1"/>
    </source>
</evidence>
<keyword evidence="1" id="KW-0805">Transcription regulation</keyword>
<dbReference type="InterPro" id="IPR018060">
    <property type="entry name" value="HTH_AraC"/>
</dbReference>
<proteinExistence type="predicted"/>
<reference evidence="5 6" key="1">
    <citation type="submission" date="2022-04" db="EMBL/GenBank/DDBJ databases">
        <title>Spirosoma sp. strain RP8 genome sequencing and assembly.</title>
        <authorList>
            <person name="Jung Y."/>
        </authorList>
    </citation>
    <scope>NUCLEOTIDE SEQUENCE [LARGE SCALE GENOMIC DNA]</scope>
    <source>
        <strain evidence="5 6">RP8</strain>
    </source>
</reference>
<dbReference type="RefSeq" id="WP_248479364.1">
    <property type="nucleotide sequence ID" value="NZ_JALPRF010000004.1"/>
</dbReference>
<evidence type="ECO:0000256" key="2">
    <source>
        <dbReference type="ARBA" id="ARBA00023125"/>
    </source>
</evidence>
<protein>
    <submittedName>
        <fullName evidence="5">Helix-turn-helix domain-containing protein</fullName>
    </submittedName>
</protein>
<gene>
    <name evidence="5" type="ORF">M0L20_23130</name>
</gene>
<dbReference type="SMART" id="SM00342">
    <property type="entry name" value="HTH_ARAC"/>
    <property type="match status" value="1"/>
</dbReference>
<evidence type="ECO:0000313" key="6">
    <source>
        <dbReference type="Proteomes" id="UP001202180"/>
    </source>
</evidence>
<comment type="caution">
    <text evidence="5">The sequence shown here is derived from an EMBL/GenBank/DDBJ whole genome shotgun (WGS) entry which is preliminary data.</text>
</comment>
<dbReference type="Pfam" id="PF12833">
    <property type="entry name" value="HTH_18"/>
    <property type="match status" value="1"/>
</dbReference>
<keyword evidence="3" id="KW-0804">Transcription</keyword>
<keyword evidence="6" id="KW-1185">Reference proteome</keyword>
<dbReference type="PROSITE" id="PS01124">
    <property type="entry name" value="HTH_ARAC_FAMILY_2"/>
    <property type="match status" value="1"/>
</dbReference>
<sequence>MDTILRIDTVSEHDAFYQQENRHPLVSVIDFAGRTPAVYASKMNFGFYAVYLKEVNCGDMRYGRHTYDYQDRTLVFVAPGQIIHVDINQDYKPQGYALLFHPDLIRGTSLGKHIDTYSFFLYESKEALHLSEKERKIVLDCFEKIQYELEQGIDKHSRTLISANIELLLNYCTRFYDRQFITRQDVNTDILEKFETLLINYFHSEKPQLIGLPSVSYCADQFHLSANYFGDLIKKETGKTPTDYIHWKVMELAKEKMMDMRKSISEIAFDLGFKYPQHFTRTFKKTTSLTPNEYRRTIGRSLNQIQRYDLN</sequence>
<feature type="domain" description="HTH araC/xylS-type" evidence="4">
    <location>
        <begin position="192"/>
        <end position="297"/>
    </location>
</feature>
<dbReference type="PANTHER" id="PTHR43280:SF32">
    <property type="entry name" value="TRANSCRIPTIONAL REGULATORY PROTEIN"/>
    <property type="match status" value="1"/>
</dbReference>
<evidence type="ECO:0000256" key="3">
    <source>
        <dbReference type="ARBA" id="ARBA00023163"/>
    </source>
</evidence>
<name>A0ABT0HRH7_9BACT</name>
<dbReference type="PANTHER" id="PTHR43280">
    <property type="entry name" value="ARAC-FAMILY TRANSCRIPTIONAL REGULATOR"/>
    <property type="match status" value="1"/>
</dbReference>
<dbReference type="PRINTS" id="PR00032">
    <property type="entry name" value="HTHARAC"/>
</dbReference>
<dbReference type="Proteomes" id="UP001202180">
    <property type="component" value="Unassembled WGS sequence"/>
</dbReference>
<dbReference type="SUPFAM" id="SSF46689">
    <property type="entry name" value="Homeodomain-like"/>
    <property type="match status" value="1"/>
</dbReference>
<keyword evidence="2" id="KW-0238">DNA-binding</keyword>
<dbReference type="EMBL" id="JALPRF010000004">
    <property type="protein sequence ID" value="MCK8494781.1"/>
    <property type="molecule type" value="Genomic_DNA"/>
</dbReference>
<organism evidence="5 6">
    <name type="scientific">Spirosoma liriopis</name>
    <dbReference type="NCBI Taxonomy" id="2937440"/>
    <lineage>
        <taxon>Bacteria</taxon>
        <taxon>Pseudomonadati</taxon>
        <taxon>Bacteroidota</taxon>
        <taxon>Cytophagia</taxon>
        <taxon>Cytophagales</taxon>
        <taxon>Cytophagaceae</taxon>
        <taxon>Spirosoma</taxon>
    </lineage>
</organism>